<reference evidence="3" key="1">
    <citation type="journal article" date="2023" name="Insect Mol. Biol.">
        <title>Genome sequencing provides insights into the evolution of gene families encoding plant cell wall-degrading enzymes in longhorned beetles.</title>
        <authorList>
            <person name="Shin N.R."/>
            <person name="Okamura Y."/>
            <person name="Kirsch R."/>
            <person name="Pauchet Y."/>
        </authorList>
    </citation>
    <scope>NUCLEOTIDE SEQUENCE</scope>
    <source>
        <strain evidence="3">RBIC_L_NR</strain>
    </source>
</reference>
<organism evidence="3 4">
    <name type="scientific">Rhamnusium bicolor</name>
    <dbReference type="NCBI Taxonomy" id="1586634"/>
    <lineage>
        <taxon>Eukaryota</taxon>
        <taxon>Metazoa</taxon>
        <taxon>Ecdysozoa</taxon>
        <taxon>Arthropoda</taxon>
        <taxon>Hexapoda</taxon>
        <taxon>Insecta</taxon>
        <taxon>Pterygota</taxon>
        <taxon>Neoptera</taxon>
        <taxon>Endopterygota</taxon>
        <taxon>Coleoptera</taxon>
        <taxon>Polyphaga</taxon>
        <taxon>Cucujiformia</taxon>
        <taxon>Chrysomeloidea</taxon>
        <taxon>Cerambycidae</taxon>
        <taxon>Lepturinae</taxon>
        <taxon>Rhagiini</taxon>
        <taxon>Rhamnusium</taxon>
    </lineage>
</organism>
<sequence>MEAFIYLRILLGGHVKAVFTLITIIFVVCVTYTITSFKEMPLYLLELRGENFQREEEESDIVYSDNAQKYGSVDEKEEGEEDSTNVSR</sequence>
<evidence type="ECO:0000256" key="1">
    <source>
        <dbReference type="SAM" id="MobiDB-lite"/>
    </source>
</evidence>
<keyword evidence="2" id="KW-1133">Transmembrane helix</keyword>
<keyword evidence="2" id="KW-0812">Transmembrane</keyword>
<dbReference type="EMBL" id="JANEYF010001865">
    <property type="protein sequence ID" value="KAJ8955654.1"/>
    <property type="molecule type" value="Genomic_DNA"/>
</dbReference>
<accession>A0AAV8YWC3</accession>
<evidence type="ECO:0000313" key="3">
    <source>
        <dbReference type="EMBL" id="KAJ8955654.1"/>
    </source>
</evidence>
<feature type="region of interest" description="Disordered" evidence="1">
    <location>
        <begin position="55"/>
        <end position="88"/>
    </location>
</feature>
<keyword evidence="2" id="KW-0472">Membrane</keyword>
<dbReference type="Proteomes" id="UP001162156">
    <property type="component" value="Unassembled WGS sequence"/>
</dbReference>
<comment type="caution">
    <text evidence="3">The sequence shown here is derived from an EMBL/GenBank/DDBJ whole genome shotgun (WGS) entry which is preliminary data.</text>
</comment>
<name>A0AAV8YWC3_9CUCU</name>
<evidence type="ECO:0000313" key="4">
    <source>
        <dbReference type="Proteomes" id="UP001162156"/>
    </source>
</evidence>
<gene>
    <name evidence="3" type="ORF">NQ314_006863</name>
</gene>
<dbReference type="AlphaFoldDB" id="A0AAV8YWC3"/>
<keyword evidence="4" id="KW-1185">Reference proteome</keyword>
<protein>
    <submittedName>
        <fullName evidence="3">Uncharacterized protein</fullName>
    </submittedName>
</protein>
<evidence type="ECO:0000256" key="2">
    <source>
        <dbReference type="SAM" id="Phobius"/>
    </source>
</evidence>
<feature type="transmembrane region" description="Helical" evidence="2">
    <location>
        <begin position="17"/>
        <end position="35"/>
    </location>
</feature>
<proteinExistence type="predicted"/>
<feature type="compositionally biased region" description="Acidic residues" evidence="1">
    <location>
        <begin position="75"/>
        <end position="88"/>
    </location>
</feature>